<evidence type="ECO:0000313" key="3">
    <source>
        <dbReference type="Proteomes" id="UP000188597"/>
    </source>
</evidence>
<dbReference type="RefSeq" id="WP_077362618.1">
    <property type="nucleotide sequence ID" value="NZ_MQMF01000002.1"/>
</dbReference>
<dbReference type="AlphaFoldDB" id="A0A1V3G876"/>
<feature type="transmembrane region" description="Helical" evidence="1">
    <location>
        <begin position="123"/>
        <end position="145"/>
    </location>
</feature>
<evidence type="ECO:0000313" key="2">
    <source>
        <dbReference type="EMBL" id="OOE12600.1"/>
    </source>
</evidence>
<accession>A0A1V3G876</accession>
<dbReference type="InterPro" id="IPR025440">
    <property type="entry name" value="DUF4306"/>
</dbReference>
<reference evidence="2 3" key="1">
    <citation type="submission" date="2016-11" db="EMBL/GenBank/DDBJ databases">
        <authorList>
            <person name="Jaros S."/>
            <person name="Januszkiewicz K."/>
            <person name="Wedrychowicz H."/>
        </authorList>
    </citation>
    <scope>NUCLEOTIDE SEQUENCE [LARGE SCALE GENOMIC DNA]</scope>
    <source>
        <strain evidence="2 3">Con a/3</strain>
    </source>
</reference>
<protein>
    <recommendedName>
        <fullName evidence="4">DUF4306 domain-containing protein</fullName>
    </recommendedName>
</protein>
<dbReference type="Proteomes" id="UP000188597">
    <property type="component" value="Unassembled WGS sequence"/>
</dbReference>
<gene>
    <name evidence="2" type="ORF">UN64_11050</name>
</gene>
<sequence>MTYIIQYGIAIFTFLFSTFSAWYEGSELRDVQWEWNHSAIISKWLNGAVTAPSDISGLDHFIYAAKFKPVFPILMAVSGLYIIILAATWLLRNQRNKLFMFLDILGLLLMLASLLTYQSPTKGLELFTMLFIVMGLLSITASAVIKMKLPIKENILN</sequence>
<feature type="transmembrane region" description="Helical" evidence="1">
    <location>
        <begin position="7"/>
        <end position="23"/>
    </location>
</feature>
<keyword evidence="1" id="KW-0812">Transmembrane</keyword>
<evidence type="ECO:0000256" key="1">
    <source>
        <dbReference type="SAM" id="Phobius"/>
    </source>
</evidence>
<comment type="caution">
    <text evidence="2">The sequence shown here is derived from an EMBL/GenBank/DDBJ whole genome shotgun (WGS) entry which is preliminary data.</text>
</comment>
<name>A0A1V3G876_9BACL</name>
<keyword evidence="1" id="KW-1133">Transmembrane helix</keyword>
<feature type="transmembrane region" description="Helical" evidence="1">
    <location>
        <begin position="98"/>
        <end position="117"/>
    </location>
</feature>
<dbReference type="Pfam" id="PF14154">
    <property type="entry name" value="DUF4306"/>
    <property type="match status" value="1"/>
</dbReference>
<keyword evidence="1" id="KW-0472">Membrane</keyword>
<dbReference type="EMBL" id="MQMF01000002">
    <property type="protein sequence ID" value="OOE12600.1"/>
    <property type="molecule type" value="Genomic_DNA"/>
</dbReference>
<dbReference type="OrthoDB" id="2721142at2"/>
<feature type="transmembrane region" description="Helical" evidence="1">
    <location>
        <begin position="70"/>
        <end position="91"/>
    </location>
</feature>
<organism evidence="2 3">
    <name type="scientific">Fictibacillus arsenicus</name>
    <dbReference type="NCBI Taxonomy" id="255247"/>
    <lineage>
        <taxon>Bacteria</taxon>
        <taxon>Bacillati</taxon>
        <taxon>Bacillota</taxon>
        <taxon>Bacilli</taxon>
        <taxon>Bacillales</taxon>
        <taxon>Fictibacillaceae</taxon>
        <taxon>Fictibacillus</taxon>
    </lineage>
</organism>
<proteinExistence type="predicted"/>
<evidence type="ECO:0008006" key="4">
    <source>
        <dbReference type="Google" id="ProtNLM"/>
    </source>
</evidence>